<feature type="chain" id="PRO_5034828069" evidence="2">
    <location>
        <begin position="17"/>
        <end position="139"/>
    </location>
</feature>
<reference evidence="3" key="1">
    <citation type="submission" date="2025-08" db="UniProtKB">
        <authorList>
            <consortium name="Ensembl"/>
        </authorList>
    </citation>
    <scope>IDENTIFICATION</scope>
</reference>
<keyword evidence="4" id="KW-1185">Reference proteome</keyword>
<sequence>WGWVWKLGKELAVELAVQLCMELCMELCTELCTELCMELCMELAVELCMELGIELAVELAVVLSETPLNSLSSWLGVVLLCLTGTICAQPCRDSGSLDCGWGTKGSSFQQQQNPRGSSVCRGRGGCSSCSLEQGFSISF</sequence>
<keyword evidence="2" id="KW-0732">Signal</keyword>
<feature type="compositionally biased region" description="Low complexity" evidence="1">
    <location>
        <begin position="115"/>
        <end position="125"/>
    </location>
</feature>
<dbReference type="AlphaFoldDB" id="A0A8C5X2E3"/>
<feature type="signal peptide" evidence="2">
    <location>
        <begin position="1"/>
        <end position="16"/>
    </location>
</feature>
<evidence type="ECO:0000313" key="4">
    <source>
        <dbReference type="Proteomes" id="UP000694560"/>
    </source>
</evidence>
<dbReference type="Proteomes" id="UP000694560">
    <property type="component" value="Unplaced"/>
</dbReference>
<protein>
    <submittedName>
        <fullName evidence="3">Uncharacterized protein</fullName>
    </submittedName>
</protein>
<name>A0A8C5X2E3_9PASS</name>
<proteinExistence type="predicted"/>
<accession>A0A8C5X2E3</accession>
<organism evidence="3 4">
    <name type="scientific">Malurus cyaneus samueli</name>
    <dbReference type="NCBI Taxonomy" id="2593467"/>
    <lineage>
        <taxon>Eukaryota</taxon>
        <taxon>Metazoa</taxon>
        <taxon>Chordata</taxon>
        <taxon>Craniata</taxon>
        <taxon>Vertebrata</taxon>
        <taxon>Euteleostomi</taxon>
        <taxon>Archelosauria</taxon>
        <taxon>Archosauria</taxon>
        <taxon>Dinosauria</taxon>
        <taxon>Saurischia</taxon>
        <taxon>Theropoda</taxon>
        <taxon>Coelurosauria</taxon>
        <taxon>Aves</taxon>
        <taxon>Neognathae</taxon>
        <taxon>Neoaves</taxon>
        <taxon>Telluraves</taxon>
        <taxon>Australaves</taxon>
        <taxon>Passeriformes</taxon>
        <taxon>Meliphagoidea</taxon>
        <taxon>Maluridae</taxon>
        <taxon>Malurus</taxon>
    </lineage>
</organism>
<dbReference type="Ensembl" id="ENSMCST00000005999.1">
    <property type="protein sequence ID" value="ENSMCSP00000005862.1"/>
    <property type="gene ID" value="ENSMCSG00000004258.1"/>
</dbReference>
<evidence type="ECO:0000256" key="1">
    <source>
        <dbReference type="SAM" id="MobiDB-lite"/>
    </source>
</evidence>
<feature type="region of interest" description="Disordered" evidence="1">
    <location>
        <begin position="105"/>
        <end position="125"/>
    </location>
</feature>
<evidence type="ECO:0000313" key="3">
    <source>
        <dbReference type="Ensembl" id="ENSMCSP00000005862.1"/>
    </source>
</evidence>
<feature type="compositionally biased region" description="Polar residues" evidence="1">
    <location>
        <begin position="105"/>
        <end position="114"/>
    </location>
</feature>
<evidence type="ECO:0000256" key="2">
    <source>
        <dbReference type="SAM" id="SignalP"/>
    </source>
</evidence>
<reference evidence="3" key="2">
    <citation type="submission" date="2025-09" db="UniProtKB">
        <authorList>
            <consortium name="Ensembl"/>
        </authorList>
    </citation>
    <scope>IDENTIFICATION</scope>
</reference>